<feature type="transmembrane region" description="Helical" evidence="7">
    <location>
        <begin position="9"/>
        <end position="28"/>
    </location>
</feature>
<evidence type="ECO:0000256" key="1">
    <source>
        <dbReference type="ARBA" id="ARBA00004141"/>
    </source>
</evidence>
<name>A0ABN6V9T5_9BACT</name>
<dbReference type="SUPFAM" id="SSF118215">
    <property type="entry name" value="Proton glutamate symport protein"/>
    <property type="match status" value="1"/>
</dbReference>
<dbReference type="EMBL" id="AP027079">
    <property type="protein sequence ID" value="BDU70550.1"/>
    <property type="molecule type" value="Genomic_DNA"/>
</dbReference>
<feature type="transmembrane region" description="Helical" evidence="7">
    <location>
        <begin position="189"/>
        <end position="209"/>
    </location>
</feature>
<dbReference type="InterPro" id="IPR001991">
    <property type="entry name" value="Na-dicarboxylate_symporter"/>
</dbReference>
<dbReference type="RefSeq" id="WP_286354267.1">
    <property type="nucleotide sequence ID" value="NZ_AP027079.1"/>
</dbReference>
<dbReference type="PROSITE" id="PS00714">
    <property type="entry name" value="NA_DICARBOXYL_SYMP_2"/>
    <property type="match status" value="1"/>
</dbReference>
<dbReference type="InterPro" id="IPR036458">
    <property type="entry name" value="Na:dicarbo_symporter_sf"/>
</dbReference>
<feature type="transmembrane region" description="Helical" evidence="7">
    <location>
        <begin position="221"/>
        <end position="242"/>
    </location>
</feature>
<reference evidence="9" key="1">
    <citation type="journal article" date="2023" name="Int. J. Syst. Evol. Microbiol.">
        <title>Mesoterricola silvestris gen. nov., sp. nov., Mesoterricola sediminis sp. nov., Geothrix oryzae sp. nov., Geothrix edaphica sp. nov., Geothrix rubra sp. nov., and Geothrix limicola sp. nov., six novel members of Acidobacteriota isolated from soils.</title>
        <authorList>
            <person name="Itoh H."/>
            <person name="Sugisawa Y."/>
            <person name="Mise K."/>
            <person name="Xu Z."/>
            <person name="Kuniyasu M."/>
            <person name="Ushijima N."/>
            <person name="Kawano K."/>
            <person name="Kobayashi E."/>
            <person name="Shiratori Y."/>
            <person name="Masuda Y."/>
            <person name="Senoo K."/>
        </authorList>
    </citation>
    <scope>NUCLEOTIDE SEQUENCE [LARGE SCALE GENOMIC DNA]</scope>
    <source>
        <strain evidence="9">Red222</strain>
    </source>
</reference>
<evidence type="ECO:0000256" key="4">
    <source>
        <dbReference type="ARBA" id="ARBA00022847"/>
    </source>
</evidence>
<keyword evidence="6 7" id="KW-0472">Membrane</keyword>
<feature type="transmembrane region" description="Helical" evidence="7">
    <location>
        <begin position="315"/>
        <end position="339"/>
    </location>
</feature>
<gene>
    <name evidence="8" type="primary">dctA</name>
    <name evidence="8" type="ORF">GETHOR_26510</name>
</gene>
<accession>A0ABN6V9T5</accession>
<feature type="transmembrane region" description="Helical" evidence="7">
    <location>
        <begin position="77"/>
        <end position="99"/>
    </location>
</feature>
<dbReference type="Proteomes" id="UP001242010">
    <property type="component" value="Chromosome"/>
</dbReference>
<dbReference type="NCBIfam" id="NF002461">
    <property type="entry name" value="PRK01663.1"/>
    <property type="match status" value="1"/>
</dbReference>
<sequence>MFKRAASKLYNWVALMIVLGALLGHFYPSVAVKMQPLADGFIALIKMLIPPVILCSVVLGIAGSGSIKKAGRVGGKAILYFEIVSTLALVIGLVMANVFGPGRSFHADPSKLDPKLVAGYVAQAQHLTITDHLLKMIPKTMFSAFTDGDILQVLLISVLLGFSVAALSEKHKAPLIGFLENVSKMFFGVMHQILYLAPIGAGAAIAYTIGKFGLKSLIPMAQLIFLFYATCAVFIFLVLGLIARLAGFNIFKVVGYIKDELLLVMATSSSESALIPLMEKMEKLGLSKSIVGLVIPTGYSFNLDGTNIYMTLASLFIAQALGIELTLGQQMGILVVAMITSKGAAGVTGSGFITLAATLAVVPGIPVAGMALILGIDKFMSEARAITNHIGNCIAAVVMASWEKELDWDKFHATLGKPAEAAAAPVAEIPVLANEME</sequence>
<dbReference type="PRINTS" id="PR00173">
    <property type="entry name" value="EDTRNSPORT"/>
</dbReference>
<protein>
    <submittedName>
        <fullName evidence="8">C4-dicarboxylate transport protein</fullName>
    </submittedName>
</protein>
<dbReference type="PANTHER" id="PTHR42865">
    <property type="entry name" value="PROTON/GLUTAMATE-ASPARTATE SYMPORTER"/>
    <property type="match status" value="1"/>
</dbReference>
<keyword evidence="5 7" id="KW-1133">Transmembrane helix</keyword>
<dbReference type="Gene3D" id="1.10.3860.10">
    <property type="entry name" value="Sodium:dicarboxylate symporter"/>
    <property type="match status" value="1"/>
</dbReference>
<feature type="transmembrane region" description="Helical" evidence="7">
    <location>
        <begin position="40"/>
        <end position="65"/>
    </location>
</feature>
<feature type="transmembrane region" description="Helical" evidence="7">
    <location>
        <begin position="351"/>
        <end position="374"/>
    </location>
</feature>
<dbReference type="PANTHER" id="PTHR42865:SF1">
    <property type="entry name" value="AEROBIC C4-DICARBOXYLATE TRANSPORT PROTEIN"/>
    <property type="match status" value="1"/>
</dbReference>
<keyword evidence="4" id="KW-0769">Symport</keyword>
<evidence type="ECO:0000313" key="9">
    <source>
        <dbReference type="Proteomes" id="UP001242010"/>
    </source>
</evidence>
<keyword evidence="9" id="KW-1185">Reference proteome</keyword>
<evidence type="ECO:0000256" key="7">
    <source>
        <dbReference type="SAM" id="Phobius"/>
    </source>
</evidence>
<proteinExistence type="predicted"/>
<keyword evidence="3 7" id="KW-0812">Transmembrane</keyword>
<comment type="subcellular location">
    <subcellularLocation>
        <location evidence="1">Membrane</location>
        <topology evidence="1">Multi-pass membrane protein</topology>
    </subcellularLocation>
</comment>
<evidence type="ECO:0000256" key="3">
    <source>
        <dbReference type="ARBA" id="ARBA00022692"/>
    </source>
</evidence>
<dbReference type="Pfam" id="PF00375">
    <property type="entry name" value="SDF"/>
    <property type="match status" value="1"/>
</dbReference>
<dbReference type="InterPro" id="IPR018107">
    <property type="entry name" value="Na-dicarboxylate_symporter_CS"/>
</dbReference>
<evidence type="ECO:0000256" key="6">
    <source>
        <dbReference type="ARBA" id="ARBA00023136"/>
    </source>
</evidence>
<organism evidence="8 9">
    <name type="scientific">Geothrix oryzae</name>
    <dbReference type="NCBI Taxonomy" id="2927975"/>
    <lineage>
        <taxon>Bacteria</taxon>
        <taxon>Pseudomonadati</taxon>
        <taxon>Acidobacteriota</taxon>
        <taxon>Holophagae</taxon>
        <taxon>Holophagales</taxon>
        <taxon>Holophagaceae</taxon>
        <taxon>Geothrix</taxon>
    </lineage>
</organism>
<feature type="transmembrane region" description="Helical" evidence="7">
    <location>
        <begin position="150"/>
        <end position="168"/>
    </location>
</feature>
<evidence type="ECO:0000256" key="5">
    <source>
        <dbReference type="ARBA" id="ARBA00022989"/>
    </source>
</evidence>
<evidence type="ECO:0000313" key="8">
    <source>
        <dbReference type="EMBL" id="BDU70550.1"/>
    </source>
</evidence>
<evidence type="ECO:0000256" key="2">
    <source>
        <dbReference type="ARBA" id="ARBA00022448"/>
    </source>
</evidence>
<keyword evidence="2" id="KW-0813">Transport</keyword>